<feature type="compositionally biased region" description="Polar residues" evidence="1">
    <location>
        <begin position="233"/>
        <end position="246"/>
    </location>
</feature>
<feature type="region of interest" description="Disordered" evidence="1">
    <location>
        <begin position="675"/>
        <end position="701"/>
    </location>
</feature>
<feature type="region of interest" description="Disordered" evidence="1">
    <location>
        <begin position="316"/>
        <end position="416"/>
    </location>
</feature>
<feature type="region of interest" description="Disordered" evidence="1">
    <location>
        <begin position="108"/>
        <end position="259"/>
    </location>
</feature>
<dbReference type="VEuPathDB" id="FungiDB:PYU1_G003387"/>
<dbReference type="eggNOG" id="ENOG502S0KG">
    <property type="taxonomic scope" value="Eukaryota"/>
</dbReference>
<sequence>MTYLQVQTTLPGGDTDSDFEHHQEQPLDEVDLSSTDGAHEAVAISDDDLYQRPSMIESSVSATGAADVLEKEDATLPSKGTQRVPIPSPVGYSQFDFITQDFTPQAARQEENYDSLQASPASGSEQQRDNDPSTQNSPSNYVQSNTFSQESIGNAYAPMGDSSDEDLEGYAPSMPPPAHARSSFNKMADVTTASESASSTTVDPCDGERDPFTPSSHGSGEEISSHADMSAFGESQGSIRTTSSFTAVDDDDDFGTSFASGNQIVQDEFGASRESLSSASLMGGDVEADTFSGFEERVSTTPEAFVSNSSELAIEVPASSLEDDANDFGDFGTAPSSAPHATSVQFTSTASSSANASGGGDADAFGNFSHGTFTSEDDDFGNFGQSSHATEDDDDFGDFGQSSSADDDFGDFGQSSSADNNFTNFQQLSSFGQSAGFNTAVSDDDDFGDFSAPQQSAAAAATSFASVTMPPAPPSIYAPSTSTPDLQNFFKQAFSVEISPSSMDFSLSAANFHSQKTNEIFQEKGRSDVLVERIFREAVETYFADAGADAVDPVPTGAEHYLSELKATRLKHLKYVLTEKIQEAARHDGIFPHGSQQHHVLLSLVNSDDEQKMRNALTSVQNSLFTSSVNDAMMRMARQAALSAKAKIAEQAAQQQASSRGSLLATTRQLLSRTAGTSSSASDSHRASAPCLSLSSSSTPTSASIHKISRFAFTGSTDHQAEGAAGASSSSANGYNSSSSGDETSNDGGDSSHRHSSGSHEPDFNPSSSRNSSSGGLMKKFQDRFSSFSASRSRARTVSLRRKGQSGEDVRKMELNMDSISGGFDEVKWKCAVFLYDVEEVAHVAPSQIKILAYPSKEVLAGKSDRTVLMKFLKPGAIWTIDIGASNNDVLNEW</sequence>
<feature type="compositionally biased region" description="Low complexity" evidence="1">
    <location>
        <begin position="191"/>
        <end position="201"/>
    </location>
</feature>
<dbReference type="EMBL" id="GL376603">
    <property type="status" value="NOT_ANNOTATED_CDS"/>
    <property type="molecule type" value="Genomic_DNA"/>
</dbReference>
<protein>
    <submittedName>
        <fullName evidence="2">Uncharacterized protein</fullName>
    </submittedName>
</protein>
<feature type="region of interest" description="Disordered" evidence="1">
    <location>
        <begin position="1"/>
        <end position="66"/>
    </location>
</feature>
<organism evidence="2 3">
    <name type="scientific">Globisporangium ultimum (strain ATCC 200006 / CBS 805.95 / DAOM BR144)</name>
    <name type="common">Pythium ultimum</name>
    <dbReference type="NCBI Taxonomy" id="431595"/>
    <lineage>
        <taxon>Eukaryota</taxon>
        <taxon>Sar</taxon>
        <taxon>Stramenopiles</taxon>
        <taxon>Oomycota</taxon>
        <taxon>Peronosporomycetes</taxon>
        <taxon>Pythiales</taxon>
        <taxon>Pythiaceae</taxon>
        <taxon>Globisporangium</taxon>
    </lineage>
</organism>
<feature type="compositionally biased region" description="Low complexity" evidence="1">
    <location>
        <begin position="347"/>
        <end position="369"/>
    </location>
</feature>
<feature type="compositionally biased region" description="Low complexity" evidence="1">
    <location>
        <begin position="723"/>
        <end position="749"/>
    </location>
</feature>
<dbReference type="AlphaFoldDB" id="K3WEK6"/>
<dbReference type="Proteomes" id="UP000019132">
    <property type="component" value="Unassembled WGS sequence"/>
</dbReference>
<name>K3WEK6_GLOUD</name>
<feature type="compositionally biased region" description="Polar residues" evidence="1">
    <location>
        <begin position="132"/>
        <end position="152"/>
    </location>
</feature>
<dbReference type="EnsemblProtists" id="PYU1_T003397">
    <property type="protein sequence ID" value="PYU1_T003397"/>
    <property type="gene ID" value="PYU1_G003387"/>
</dbReference>
<reference evidence="2" key="3">
    <citation type="submission" date="2015-02" db="UniProtKB">
        <authorList>
            <consortium name="EnsemblProtists"/>
        </authorList>
    </citation>
    <scope>IDENTIFICATION</scope>
    <source>
        <strain evidence="2">DAOM BR144</strain>
    </source>
</reference>
<keyword evidence="3" id="KW-1185">Reference proteome</keyword>
<dbReference type="STRING" id="431595.K3WEK6"/>
<dbReference type="InParanoid" id="K3WEK6"/>
<evidence type="ECO:0000313" key="2">
    <source>
        <dbReference type="EnsemblProtists" id="PYU1_T003397"/>
    </source>
</evidence>
<feature type="compositionally biased region" description="Polar residues" evidence="1">
    <location>
        <begin position="1"/>
        <end position="10"/>
    </location>
</feature>
<reference evidence="3" key="1">
    <citation type="journal article" date="2010" name="Genome Biol.">
        <title>Genome sequence of the necrotrophic plant pathogen Pythium ultimum reveals original pathogenicity mechanisms and effector repertoire.</title>
        <authorList>
            <person name="Levesque C.A."/>
            <person name="Brouwer H."/>
            <person name="Cano L."/>
            <person name="Hamilton J.P."/>
            <person name="Holt C."/>
            <person name="Huitema E."/>
            <person name="Raffaele S."/>
            <person name="Robideau G.P."/>
            <person name="Thines M."/>
            <person name="Win J."/>
            <person name="Zerillo M.M."/>
            <person name="Beakes G.W."/>
            <person name="Boore J.L."/>
            <person name="Busam D."/>
            <person name="Dumas B."/>
            <person name="Ferriera S."/>
            <person name="Fuerstenberg S.I."/>
            <person name="Gachon C.M."/>
            <person name="Gaulin E."/>
            <person name="Govers F."/>
            <person name="Grenville-Briggs L."/>
            <person name="Horner N."/>
            <person name="Hostetler J."/>
            <person name="Jiang R.H."/>
            <person name="Johnson J."/>
            <person name="Krajaejun T."/>
            <person name="Lin H."/>
            <person name="Meijer H.J."/>
            <person name="Moore B."/>
            <person name="Morris P."/>
            <person name="Phuntmart V."/>
            <person name="Puiu D."/>
            <person name="Shetty J."/>
            <person name="Stajich J.E."/>
            <person name="Tripathy S."/>
            <person name="Wawra S."/>
            <person name="van West P."/>
            <person name="Whitty B.R."/>
            <person name="Coutinho P.M."/>
            <person name="Henrissat B."/>
            <person name="Martin F."/>
            <person name="Thomas P.D."/>
            <person name="Tyler B.M."/>
            <person name="De Vries R.P."/>
            <person name="Kamoun S."/>
            <person name="Yandell M."/>
            <person name="Tisserat N."/>
            <person name="Buell C.R."/>
        </authorList>
    </citation>
    <scope>NUCLEOTIDE SEQUENCE</scope>
    <source>
        <strain evidence="3">DAOM:BR144</strain>
    </source>
</reference>
<proteinExistence type="predicted"/>
<evidence type="ECO:0000256" key="1">
    <source>
        <dbReference type="SAM" id="MobiDB-lite"/>
    </source>
</evidence>
<feature type="region of interest" description="Disordered" evidence="1">
    <location>
        <begin position="720"/>
        <end position="776"/>
    </location>
</feature>
<feature type="compositionally biased region" description="Polar residues" evidence="1">
    <location>
        <begin position="334"/>
        <end position="346"/>
    </location>
</feature>
<evidence type="ECO:0000313" key="3">
    <source>
        <dbReference type="Proteomes" id="UP000019132"/>
    </source>
</evidence>
<dbReference type="HOGENOM" id="CLU_353531_0_0_1"/>
<feature type="compositionally biased region" description="Polar residues" evidence="1">
    <location>
        <begin position="114"/>
        <end position="125"/>
    </location>
</feature>
<feature type="compositionally biased region" description="Basic and acidic residues" evidence="1">
    <location>
        <begin position="750"/>
        <end position="763"/>
    </location>
</feature>
<accession>K3WEK6</accession>
<reference evidence="3" key="2">
    <citation type="submission" date="2010-04" db="EMBL/GenBank/DDBJ databases">
        <authorList>
            <person name="Buell R."/>
            <person name="Hamilton J."/>
            <person name="Hostetler J."/>
        </authorList>
    </citation>
    <scope>NUCLEOTIDE SEQUENCE [LARGE SCALE GENOMIC DNA]</scope>
    <source>
        <strain evidence="3">DAOM:BR144</strain>
    </source>
</reference>